<sequence>MFPVTTRQATLLVTALVALAAPMVALGQTACEMPLTHPTLADDVPFAVLQPIKPVKEGCSK</sequence>
<keyword evidence="3" id="KW-1185">Reference proteome</keyword>
<reference evidence="2 3" key="1">
    <citation type="submission" date="2014-03" db="EMBL/GenBank/DDBJ databases">
        <title>Draft Genome Sequence of Actibacterium mucosum KCTC 23349, a Marine Alphaproteobacterium with Complex Ionic Requirements Isolated from Mediterranean Seawater at Malvarrosa Beach, Valencia, Spain.</title>
        <authorList>
            <person name="Arahal D.R."/>
            <person name="Shao Z."/>
            <person name="Lai Q."/>
            <person name="Pujalte M.J."/>
        </authorList>
    </citation>
    <scope>NUCLEOTIDE SEQUENCE [LARGE SCALE GENOMIC DNA]</scope>
    <source>
        <strain evidence="2 3">KCTC 23349</strain>
    </source>
</reference>
<gene>
    <name evidence="2" type="ORF">ACMU_07900</name>
</gene>
<dbReference type="AlphaFoldDB" id="A0A037ZMR5"/>
<feature type="chain" id="PRO_5001559709" evidence="1">
    <location>
        <begin position="21"/>
        <end position="61"/>
    </location>
</feature>
<dbReference type="RefSeq" id="WP_035257238.1">
    <property type="nucleotide sequence ID" value="NZ_JFKE01000002.1"/>
</dbReference>
<evidence type="ECO:0000256" key="1">
    <source>
        <dbReference type="SAM" id="SignalP"/>
    </source>
</evidence>
<dbReference type="Proteomes" id="UP000026249">
    <property type="component" value="Unassembled WGS sequence"/>
</dbReference>
<proteinExistence type="predicted"/>
<evidence type="ECO:0000313" key="3">
    <source>
        <dbReference type="Proteomes" id="UP000026249"/>
    </source>
</evidence>
<dbReference type="STRING" id="1454373.ACMU_07900"/>
<comment type="caution">
    <text evidence="2">The sequence shown here is derived from an EMBL/GenBank/DDBJ whole genome shotgun (WGS) entry which is preliminary data.</text>
</comment>
<accession>A0A037ZMR5</accession>
<organism evidence="2 3">
    <name type="scientific">Actibacterium mucosum KCTC 23349</name>
    <dbReference type="NCBI Taxonomy" id="1454373"/>
    <lineage>
        <taxon>Bacteria</taxon>
        <taxon>Pseudomonadati</taxon>
        <taxon>Pseudomonadota</taxon>
        <taxon>Alphaproteobacteria</taxon>
        <taxon>Rhodobacterales</taxon>
        <taxon>Roseobacteraceae</taxon>
        <taxon>Actibacterium</taxon>
    </lineage>
</organism>
<evidence type="ECO:0000313" key="2">
    <source>
        <dbReference type="EMBL" id="KAJ56853.1"/>
    </source>
</evidence>
<name>A0A037ZMR5_9RHOB</name>
<protein>
    <submittedName>
        <fullName evidence="2">Uncharacterized protein</fullName>
    </submittedName>
</protein>
<feature type="signal peptide" evidence="1">
    <location>
        <begin position="1"/>
        <end position="20"/>
    </location>
</feature>
<keyword evidence="1" id="KW-0732">Signal</keyword>
<dbReference type="EMBL" id="JFKE01000002">
    <property type="protein sequence ID" value="KAJ56853.1"/>
    <property type="molecule type" value="Genomic_DNA"/>
</dbReference>